<evidence type="ECO:0000259" key="3">
    <source>
        <dbReference type="Pfam" id="PF08543"/>
    </source>
</evidence>
<dbReference type="Pfam" id="PF08543">
    <property type="entry name" value="Phos_pyr_kin"/>
    <property type="match status" value="1"/>
</dbReference>
<evidence type="ECO:0000256" key="1">
    <source>
        <dbReference type="ARBA" id="ARBA00004948"/>
    </source>
</evidence>
<organism evidence="4 5">
    <name type="scientific">Pacificimonas pallii</name>
    <dbReference type="NCBI Taxonomy" id="2827236"/>
    <lineage>
        <taxon>Bacteria</taxon>
        <taxon>Pseudomonadati</taxon>
        <taxon>Pseudomonadota</taxon>
        <taxon>Alphaproteobacteria</taxon>
        <taxon>Sphingomonadales</taxon>
        <taxon>Sphingosinicellaceae</taxon>
        <taxon>Pacificimonas</taxon>
    </lineage>
</organism>
<keyword evidence="4" id="KW-0808">Transferase</keyword>
<protein>
    <recommendedName>
        <fullName evidence="2">hydroxymethylpyrimidine kinase</fullName>
        <ecNumber evidence="2">2.7.1.49</ecNumber>
    </recommendedName>
</protein>
<dbReference type="NCBIfam" id="TIGR00097">
    <property type="entry name" value="HMP-P_kinase"/>
    <property type="match status" value="1"/>
</dbReference>
<accession>A0ABS6SD65</accession>
<dbReference type="PANTHER" id="PTHR20858:SF17">
    <property type="entry name" value="HYDROXYMETHYLPYRIMIDINE_PHOSPHOMETHYLPYRIMIDINE KINASE THI20-RELATED"/>
    <property type="match status" value="1"/>
</dbReference>
<gene>
    <name evidence="4" type="primary">thiD</name>
    <name evidence="4" type="ORF">KCG44_06105</name>
</gene>
<dbReference type="GO" id="GO:0008972">
    <property type="term" value="F:phosphomethylpyrimidine kinase activity"/>
    <property type="evidence" value="ECO:0007669"/>
    <property type="project" value="UniProtKB-EC"/>
</dbReference>
<keyword evidence="4" id="KW-0418">Kinase</keyword>
<dbReference type="GO" id="GO:0008902">
    <property type="term" value="F:hydroxymethylpyrimidine kinase activity"/>
    <property type="evidence" value="ECO:0007669"/>
    <property type="project" value="UniProtKB-EC"/>
</dbReference>
<evidence type="ECO:0000313" key="4">
    <source>
        <dbReference type="EMBL" id="MBV7256358.1"/>
    </source>
</evidence>
<dbReference type="InterPro" id="IPR013749">
    <property type="entry name" value="PM/HMP-P_kinase-1"/>
</dbReference>
<proteinExistence type="predicted"/>
<comment type="pathway">
    <text evidence="1">Cofactor biosynthesis; thiamine diphosphate biosynthesis.</text>
</comment>
<dbReference type="EC" id="2.7.1.49" evidence="2"/>
<evidence type="ECO:0000256" key="2">
    <source>
        <dbReference type="ARBA" id="ARBA00012135"/>
    </source>
</evidence>
<comment type="caution">
    <text evidence="4">The sequence shown here is derived from an EMBL/GenBank/DDBJ whole genome shotgun (WGS) entry which is preliminary data.</text>
</comment>
<dbReference type="PANTHER" id="PTHR20858">
    <property type="entry name" value="PHOSPHOMETHYLPYRIMIDINE KINASE"/>
    <property type="match status" value="1"/>
</dbReference>
<name>A0ABS6SD65_9SPHN</name>
<dbReference type="CDD" id="cd01169">
    <property type="entry name" value="HMPP_kinase"/>
    <property type="match status" value="1"/>
</dbReference>
<feature type="domain" description="Pyridoxamine kinase/Phosphomethylpyrimidine kinase" evidence="3">
    <location>
        <begin position="13"/>
        <end position="256"/>
    </location>
</feature>
<sequence length="264" mass="26833">MMQPRILSVAGSDSSGGAGIQADIKTITMLGGYAMTAITAVTAQNTLGVTHIDAMTAASVAAQIAACVDDIGVDAVKTGMLGNSRVTAAIFKALVHVDAPIVVDPVMIATSGDRLLSDDAIGSLRKFALPAATVVTPNIPELELLAGEEVDDVDSMIAAATILVEAYGNAVIAKGGHLLSDMLTDVLVSPDGQVSRIESPRIHTQSTHGTGCSLASALATELGKGVPLEAAFQTACDYVRRAIASAPGFGHGHGPLGHDWPLSA</sequence>
<dbReference type="Proteomes" id="UP000722336">
    <property type="component" value="Unassembled WGS sequence"/>
</dbReference>
<evidence type="ECO:0000313" key="5">
    <source>
        <dbReference type="Proteomes" id="UP000722336"/>
    </source>
</evidence>
<reference evidence="4 5" key="1">
    <citation type="submission" date="2021-04" db="EMBL/GenBank/DDBJ databases">
        <authorList>
            <person name="Pira H."/>
            <person name="Risdian C."/>
            <person name="Wink J."/>
        </authorList>
    </citation>
    <scope>NUCLEOTIDE SEQUENCE [LARGE SCALE GENOMIC DNA]</scope>
    <source>
        <strain evidence="4 5">WHA3</strain>
    </source>
</reference>
<keyword evidence="5" id="KW-1185">Reference proteome</keyword>
<dbReference type="InterPro" id="IPR004399">
    <property type="entry name" value="HMP/HMP-P_kinase_dom"/>
</dbReference>
<dbReference type="EMBL" id="JAGSPA010000002">
    <property type="protein sequence ID" value="MBV7256358.1"/>
    <property type="molecule type" value="Genomic_DNA"/>
</dbReference>